<name>A0A6J5QPQ2_9CAUD</name>
<dbReference type="EMBL" id="LR797093">
    <property type="protein sequence ID" value="CAB4186360.1"/>
    <property type="molecule type" value="Genomic_DNA"/>
</dbReference>
<organism evidence="1">
    <name type="scientific">uncultured Caudovirales phage</name>
    <dbReference type="NCBI Taxonomy" id="2100421"/>
    <lineage>
        <taxon>Viruses</taxon>
        <taxon>Duplodnaviria</taxon>
        <taxon>Heunggongvirae</taxon>
        <taxon>Uroviricota</taxon>
        <taxon>Caudoviricetes</taxon>
        <taxon>Peduoviridae</taxon>
        <taxon>Maltschvirus</taxon>
        <taxon>Maltschvirus maltsch</taxon>
    </lineage>
</organism>
<accession>A0A6J5QPQ2</accession>
<protein>
    <submittedName>
        <fullName evidence="1">Uncharacterized protein</fullName>
    </submittedName>
</protein>
<gene>
    <name evidence="1" type="ORF">UFOVP1145_6</name>
</gene>
<reference evidence="1" key="1">
    <citation type="submission" date="2020-05" db="EMBL/GenBank/DDBJ databases">
        <authorList>
            <person name="Chiriac C."/>
            <person name="Salcher M."/>
            <person name="Ghai R."/>
            <person name="Kavagutti S V."/>
        </authorList>
    </citation>
    <scope>NUCLEOTIDE SEQUENCE</scope>
</reference>
<proteinExistence type="predicted"/>
<sequence>MNEMQLFLYLKNLYISDLLMHPDPVARFDCESEQLGVYIELKCRETHYDELMIERDKYHAVTQRAWVDGKTALYICSTPKGIWSFNLNKLTMPAWYYFDGLPATTEFANTDTITKVVGFLHIGRGKRIGAYGAKNA</sequence>
<evidence type="ECO:0000313" key="1">
    <source>
        <dbReference type="EMBL" id="CAB4186360.1"/>
    </source>
</evidence>